<name>A0A150WLA2_BDEBC</name>
<dbReference type="Proteomes" id="UP000075320">
    <property type="component" value="Unassembled WGS sequence"/>
</dbReference>
<dbReference type="SUPFAM" id="SSF53448">
    <property type="entry name" value="Nucleotide-diphospho-sugar transferases"/>
    <property type="match status" value="1"/>
</dbReference>
<keyword evidence="3" id="KW-1185">Reference proteome</keyword>
<dbReference type="EMBL" id="LUKE01000002">
    <property type="protein sequence ID" value="KYG64760.1"/>
    <property type="molecule type" value="Genomic_DNA"/>
</dbReference>
<sequence>MTFLVVPCYNEEKRLDIKAFQKALSPDLHILFVDDGSKDRTVQMLKDNFGNNPYAHILPLAKNGGKAQAVRLGVLHLLKIPEAQKADWWGFWDADLSTDLNEIPQFLIYQKTFAPQASVICGSRVYRLGSKIRRSALRHYLGRGFATIVAHALQVEAYDTQCGAKLFKPFLAEKGFQESFISPWIFDIEVLLRIGQDHAVEYPLAKWEDVPGSKVKIGREIFRVLRDIWLIRQKYVSKF</sequence>
<dbReference type="PANTHER" id="PTHR10859:SF91">
    <property type="entry name" value="DOLICHYL-PHOSPHATE BETA-GLUCOSYLTRANSFERASE"/>
    <property type="match status" value="1"/>
</dbReference>
<evidence type="ECO:0000313" key="3">
    <source>
        <dbReference type="Proteomes" id="UP000075320"/>
    </source>
</evidence>
<evidence type="ECO:0000259" key="1">
    <source>
        <dbReference type="Pfam" id="PF00535"/>
    </source>
</evidence>
<proteinExistence type="predicted"/>
<comment type="caution">
    <text evidence="2">The sequence shown here is derived from an EMBL/GenBank/DDBJ whole genome shotgun (WGS) entry which is preliminary data.</text>
</comment>
<gene>
    <name evidence="2" type="ORF">AZI86_11170</name>
</gene>
<dbReference type="InterPro" id="IPR029044">
    <property type="entry name" value="Nucleotide-diphossugar_trans"/>
</dbReference>
<reference evidence="2 3" key="1">
    <citation type="submission" date="2016-03" db="EMBL/GenBank/DDBJ databases">
        <authorList>
            <person name="Ploux O."/>
        </authorList>
    </citation>
    <scope>NUCLEOTIDE SEQUENCE [LARGE SCALE GENOMIC DNA]</scope>
    <source>
        <strain evidence="2 3">R0</strain>
    </source>
</reference>
<dbReference type="RefSeq" id="WP_061835271.1">
    <property type="nucleotide sequence ID" value="NZ_LUKE01000002.1"/>
</dbReference>
<dbReference type="OrthoDB" id="5291731at2"/>
<dbReference type="Gene3D" id="3.90.550.10">
    <property type="entry name" value="Spore Coat Polysaccharide Biosynthesis Protein SpsA, Chain A"/>
    <property type="match status" value="1"/>
</dbReference>
<dbReference type="AlphaFoldDB" id="A0A150WLA2"/>
<organism evidence="2 3">
    <name type="scientific">Bdellovibrio bacteriovorus</name>
    <dbReference type="NCBI Taxonomy" id="959"/>
    <lineage>
        <taxon>Bacteria</taxon>
        <taxon>Pseudomonadati</taxon>
        <taxon>Bdellovibrionota</taxon>
        <taxon>Bdellovibrionia</taxon>
        <taxon>Bdellovibrionales</taxon>
        <taxon>Pseudobdellovibrionaceae</taxon>
        <taxon>Bdellovibrio</taxon>
    </lineage>
</organism>
<accession>A0A150WLA2</accession>
<protein>
    <recommendedName>
        <fullName evidence="1">Glycosyltransferase 2-like domain-containing protein</fullName>
    </recommendedName>
</protein>
<dbReference type="PANTHER" id="PTHR10859">
    <property type="entry name" value="GLYCOSYL TRANSFERASE"/>
    <property type="match status" value="1"/>
</dbReference>
<feature type="domain" description="Glycosyltransferase 2-like" evidence="1">
    <location>
        <begin position="4"/>
        <end position="173"/>
    </location>
</feature>
<dbReference type="Pfam" id="PF00535">
    <property type="entry name" value="Glycos_transf_2"/>
    <property type="match status" value="1"/>
</dbReference>
<evidence type="ECO:0000313" key="2">
    <source>
        <dbReference type="EMBL" id="KYG64760.1"/>
    </source>
</evidence>
<dbReference type="InterPro" id="IPR001173">
    <property type="entry name" value="Glyco_trans_2-like"/>
</dbReference>
<dbReference type="GO" id="GO:0006487">
    <property type="term" value="P:protein N-linked glycosylation"/>
    <property type="evidence" value="ECO:0007669"/>
    <property type="project" value="TreeGrafter"/>
</dbReference>